<gene>
    <name evidence="17" type="ORF">FHR87_003218</name>
</gene>
<dbReference type="RefSeq" id="WP_221189879.1">
    <property type="nucleotide sequence ID" value="NZ_JACHXI010000020.1"/>
</dbReference>
<keyword evidence="8" id="KW-0408">Iron</keyword>
<dbReference type="GO" id="GO:0038023">
    <property type="term" value="F:signaling receptor activity"/>
    <property type="evidence" value="ECO:0007669"/>
    <property type="project" value="InterPro"/>
</dbReference>
<keyword evidence="13 14" id="KW-0998">Cell outer membrane</keyword>
<comment type="subcellular location">
    <subcellularLocation>
        <location evidence="1 14">Cell outer membrane</location>
        <topology evidence="1 14">Multi-pass membrane protein</topology>
    </subcellularLocation>
</comment>
<keyword evidence="3 14" id="KW-0813">Transport</keyword>
<evidence type="ECO:0000256" key="8">
    <source>
        <dbReference type="ARBA" id="ARBA00023004"/>
    </source>
</evidence>
<reference evidence="17 18" key="1">
    <citation type="submission" date="2020-08" db="EMBL/GenBank/DDBJ databases">
        <title>Genomic Encyclopedia of Type Strains, Phase III (KMG-III): the genomes of soil and plant-associated and newly described type strains.</title>
        <authorList>
            <person name="Whitman W."/>
        </authorList>
    </citation>
    <scope>NUCLEOTIDE SEQUENCE [LARGE SCALE GENOMIC DNA]</scope>
    <source>
        <strain evidence="17 18">CECT 4462</strain>
    </source>
</reference>
<protein>
    <submittedName>
        <fullName evidence="17">TonB-dependent siderophore receptor</fullName>
    </submittedName>
</protein>
<dbReference type="AlphaFoldDB" id="A0A839T5U8"/>
<dbReference type="FunFam" id="2.170.130.10:FF:000010">
    <property type="entry name" value="Ferripyoverdine receptor"/>
    <property type="match status" value="1"/>
</dbReference>
<evidence type="ECO:0000256" key="1">
    <source>
        <dbReference type="ARBA" id="ARBA00004571"/>
    </source>
</evidence>
<dbReference type="Pfam" id="PF00593">
    <property type="entry name" value="TonB_dep_Rec_b-barrel"/>
    <property type="match status" value="1"/>
</dbReference>
<dbReference type="Proteomes" id="UP000549250">
    <property type="component" value="Unassembled WGS sequence"/>
</dbReference>
<name>A0A839T5U8_AZOMA</name>
<evidence type="ECO:0000256" key="5">
    <source>
        <dbReference type="ARBA" id="ARBA00022496"/>
    </source>
</evidence>
<dbReference type="InterPro" id="IPR037066">
    <property type="entry name" value="Plug_dom_sf"/>
</dbReference>
<dbReference type="SMART" id="SM00965">
    <property type="entry name" value="STN"/>
    <property type="match status" value="1"/>
</dbReference>
<evidence type="ECO:0000259" key="16">
    <source>
        <dbReference type="SMART" id="SM00965"/>
    </source>
</evidence>
<comment type="similarity">
    <text evidence="2 14 15">Belongs to the TonB-dependent receptor family.</text>
</comment>
<sequence length="804" mass="90239">MKIQESNGLPPFAKALLVHRLFQSKVSAAFGMAFIFPFAIQVQAQEVNFNIPAQPLSSALQAFGSQAGMQVLFNSEKIKNQRSNNIKGALNPTTALEQLLMGTGISYNLEGNTITILDSREASGSMSLDAMTIVDNQLGTITENTKSYTPGTIATATRLVLTPRETPQTVTVITRQHMDDFNLTNMDKVMDHTPGITRSTYDSDRSEYYARGFPITNYQYDGIPIQRNAQYSSGNTLSDMIVYDRVEIIKGASGLTTGAGTPGATLNLIRKKPTAYLSGHVTAEVGSWDNYRSEFDIGNALNESGTIRGRLAASIQDKQWFQDHYKRLNKAYYGILEMDLSPNTLWTVGFDSNKTTPTGSSWGGVPLYDSANKRVHVSRSYNPGADWSSYEQYSRSAFTQLDHHFDNGWVSRAYYTFQVNGYDAQLGSLLYGPDAETREAQLAGGLYRGKTKSHAVELYASGPFELFGREHELVIGASAYRNHWKGGNHHPFSATADDFYDWSGDIQKPEAGTVTRRFDQLTNQRALYATVRFKPTDDLALILGGRVTNYHMTRDYNSRSTGEVTPFAGVVYDLNDNYSLYASYTKIFLPSNSRDENDQLLSPNKGNSYEGGIKGEWFNGRLNASLAYFEIREDNRAVEVGWNYATYTGIYKGMKAKTKGFEAEISGELIPGWNIQAGYTHKIIRQDNNNNKLSTEEPEDLFKLYTTYRLPGSLNKLTIGGGANFQGKTWNKNVYDYDYNPAINRQGSYWLFNLMGKYQVTDKLSATLNINNLFDRYYYTNIGQYSTRAYGEPRNMMLTTRWDF</sequence>
<keyword evidence="4 14" id="KW-1134">Transmembrane beta strand</keyword>
<accession>A0A839T5U8</accession>
<evidence type="ECO:0000256" key="10">
    <source>
        <dbReference type="ARBA" id="ARBA00023077"/>
    </source>
</evidence>
<evidence type="ECO:0000256" key="13">
    <source>
        <dbReference type="ARBA" id="ARBA00023237"/>
    </source>
</evidence>
<keyword evidence="6 14" id="KW-0812">Transmembrane</keyword>
<keyword evidence="10 15" id="KW-0798">TonB box</keyword>
<keyword evidence="9" id="KW-0406">Ion transport</keyword>
<evidence type="ECO:0000256" key="9">
    <source>
        <dbReference type="ARBA" id="ARBA00023065"/>
    </source>
</evidence>
<evidence type="ECO:0000256" key="4">
    <source>
        <dbReference type="ARBA" id="ARBA00022452"/>
    </source>
</evidence>
<keyword evidence="18" id="KW-1185">Reference proteome</keyword>
<evidence type="ECO:0000256" key="6">
    <source>
        <dbReference type="ARBA" id="ARBA00022692"/>
    </source>
</evidence>
<keyword evidence="11 14" id="KW-0472">Membrane</keyword>
<feature type="domain" description="Secretin/TonB short N-terminal" evidence="16">
    <location>
        <begin position="69"/>
        <end position="119"/>
    </location>
</feature>
<dbReference type="GO" id="GO:0015344">
    <property type="term" value="F:siderophore uptake transmembrane transporter activity"/>
    <property type="evidence" value="ECO:0007669"/>
    <property type="project" value="TreeGrafter"/>
</dbReference>
<dbReference type="InterPro" id="IPR012910">
    <property type="entry name" value="Plug_dom"/>
</dbReference>
<dbReference type="InterPro" id="IPR000531">
    <property type="entry name" value="Beta-barrel_TonB"/>
</dbReference>
<dbReference type="Gene3D" id="2.170.130.10">
    <property type="entry name" value="TonB-dependent receptor, plug domain"/>
    <property type="match status" value="1"/>
</dbReference>
<dbReference type="PANTHER" id="PTHR32552:SF74">
    <property type="entry name" value="HYDROXAMATE SIDEROPHORE RECEPTOR FHUE"/>
    <property type="match status" value="1"/>
</dbReference>
<dbReference type="SUPFAM" id="SSF56935">
    <property type="entry name" value="Porins"/>
    <property type="match status" value="1"/>
</dbReference>
<evidence type="ECO:0000256" key="15">
    <source>
        <dbReference type="RuleBase" id="RU003357"/>
    </source>
</evidence>
<evidence type="ECO:0000256" key="14">
    <source>
        <dbReference type="PROSITE-ProRule" id="PRU01360"/>
    </source>
</evidence>
<dbReference type="InterPro" id="IPR011662">
    <property type="entry name" value="Secretin/TonB_short_N"/>
</dbReference>
<keyword evidence="7" id="KW-0732">Signal</keyword>
<dbReference type="CDD" id="cd01347">
    <property type="entry name" value="ligand_gated_channel"/>
    <property type="match status" value="1"/>
</dbReference>
<dbReference type="EMBL" id="JACHXI010000020">
    <property type="protein sequence ID" value="MBB3104792.1"/>
    <property type="molecule type" value="Genomic_DNA"/>
</dbReference>
<comment type="caution">
    <text evidence="17">The sequence shown here is derived from an EMBL/GenBank/DDBJ whole genome shotgun (WGS) entry which is preliminary data.</text>
</comment>
<proteinExistence type="inferred from homology"/>
<dbReference type="Gene3D" id="3.55.50.30">
    <property type="match status" value="1"/>
</dbReference>
<evidence type="ECO:0000256" key="2">
    <source>
        <dbReference type="ARBA" id="ARBA00009810"/>
    </source>
</evidence>
<dbReference type="InterPro" id="IPR036942">
    <property type="entry name" value="Beta-barrel_TonB_sf"/>
</dbReference>
<dbReference type="Pfam" id="PF07660">
    <property type="entry name" value="STN"/>
    <property type="match status" value="1"/>
</dbReference>
<keyword evidence="12 17" id="KW-0675">Receptor</keyword>
<dbReference type="PANTHER" id="PTHR32552">
    <property type="entry name" value="FERRICHROME IRON RECEPTOR-RELATED"/>
    <property type="match status" value="1"/>
</dbReference>
<dbReference type="NCBIfam" id="TIGR01783">
    <property type="entry name" value="TonB-siderophor"/>
    <property type="match status" value="1"/>
</dbReference>
<evidence type="ECO:0000256" key="7">
    <source>
        <dbReference type="ARBA" id="ARBA00022729"/>
    </source>
</evidence>
<dbReference type="GO" id="GO:0009279">
    <property type="term" value="C:cell outer membrane"/>
    <property type="evidence" value="ECO:0007669"/>
    <property type="project" value="UniProtKB-SubCell"/>
</dbReference>
<evidence type="ECO:0000256" key="3">
    <source>
        <dbReference type="ARBA" id="ARBA00022448"/>
    </source>
</evidence>
<dbReference type="GO" id="GO:0015891">
    <property type="term" value="P:siderophore transport"/>
    <property type="evidence" value="ECO:0007669"/>
    <property type="project" value="InterPro"/>
</dbReference>
<evidence type="ECO:0000313" key="18">
    <source>
        <dbReference type="Proteomes" id="UP000549250"/>
    </source>
</evidence>
<dbReference type="InterPro" id="IPR039426">
    <property type="entry name" value="TonB-dep_rcpt-like"/>
</dbReference>
<dbReference type="PROSITE" id="PS52016">
    <property type="entry name" value="TONB_DEPENDENT_REC_3"/>
    <property type="match status" value="1"/>
</dbReference>
<organism evidence="17 18">
    <name type="scientific">Azomonas macrocytogenes</name>
    <name type="common">Azotobacter macrocytogenes</name>
    <dbReference type="NCBI Taxonomy" id="69962"/>
    <lineage>
        <taxon>Bacteria</taxon>
        <taxon>Pseudomonadati</taxon>
        <taxon>Pseudomonadota</taxon>
        <taxon>Gammaproteobacteria</taxon>
        <taxon>Pseudomonadales</taxon>
        <taxon>Pseudomonadaceae</taxon>
        <taxon>Azomonas</taxon>
    </lineage>
</organism>
<dbReference type="Pfam" id="PF07715">
    <property type="entry name" value="Plug"/>
    <property type="match status" value="1"/>
</dbReference>
<dbReference type="Gene3D" id="2.40.170.20">
    <property type="entry name" value="TonB-dependent receptor, beta-barrel domain"/>
    <property type="match status" value="1"/>
</dbReference>
<evidence type="ECO:0000256" key="11">
    <source>
        <dbReference type="ARBA" id="ARBA00023136"/>
    </source>
</evidence>
<dbReference type="InterPro" id="IPR010105">
    <property type="entry name" value="TonB_sidphr_rcpt"/>
</dbReference>
<keyword evidence="5" id="KW-0410">Iron transport</keyword>
<evidence type="ECO:0000313" key="17">
    <source>
        <dbReference type="EMBL" id="MBB3104792.1"/>
    </source>
</evidence>
<evidence type="ECO:0000256" key="12">
    <source>
        <dbReference type="ARBA" id="ARBA00023170"/>
    </source>
</evidence>